<name>A0ABR2ZPT3_9AGAR</name>
<gene>
    <name evidence="2" type="ORF">AAF712_010743</name>
</gene>
<keyword evidence="3" id="KW-1185">Reference proteome</keyword>
<dbReference type="EMBL" id="JBBXMP010000106">
    <property type="protein sequence ID" value="KAL0062397.1"/>
    <property type="molecule type" value="Genomic_DNA"/>
</dbReference>
<feature type="region of interest" description="Disordered" evidence="1">
    <location>
        <begin position="64"/>
        <end position="90"/>
    </location>
</feature>
<evidence type="ECO:0000313" key="3">
    <source>
        <dbReference type="Proteomes" id="UP001437256"/>
    </source>
</evidence>
<protein>
    <submittedName>
        <fullName evidence="2">Uncharacterized protein</fullName>
    </submittedName>
</protein>
<comment type="caution">
    <text evidence="2">The sequence shown here is derived from an EMBL/GenBank/DDBJ whole genome shotgun (WGS) entry which is preliminary data.</text>
</comment>
<reference evidence="2 3" key="1">
    <citation type="submission" date="2024-05" db="EMBL/GenBank/DDBJ databases">
        <title>A draft genome resource for the thread blight pathogen Marasmius tenuissimus strain MS-2.</title>
        <authorList>
            <person name="Yulfo-Soto G.E."/>
            <person name="Baruah I.K."/>
            <person name="Amoako-Attah I."/>
            <person name="Bukari Y."/>
            <person name="Meinhardt L.W."/>
            <person name="Bailey B.A."/>
            <person name="Cohen S.P."/>
        </authorList>
    </citation>
    <scope>NUCLEOTIDE SEQUENCE [LARGE SCALE GENOMIC DNA]</scope>
    <source>
        <strain evidence="2 3">MS-2</strain>
    </source>
</reference>
<evidence type="ECO:0000313" key="2">
    <source>
        <dbReference type="EMBL" id="KAL0062397.1"/>
    </source>
</evidence>
<evidence type="ECO:0000256" key="1">
    <source>
        <dbReference type="SAM" id="MobiDB-lite"/>
    </source>
</evidence>
<dbReference type="Proteomes" id="UP001437256">
    <property type="component" value="Unassembled WGS sequence"/>
</dbReference>
<accession>A0ABR2ZPT3</accession>
<sequence>MNVSVHAQEPAAANVEINDLHSSLQERKAVETRVEVEVSGSDKGDQRWKVEEANMVMKARFDWGSGEKVEGPDGEVEKLSTTRKASEPDG</sequence>
<organism evidence="2 3">
    <name type="scientific">Marasmius tenuissimus</name>
    <dbReference type="NCBI Taxonomy" id="585030"/>
    <lineage>
        <taxon>Eukaryota</taxon>
        <taxon>Fungi</taxon>
        <taxon>Dikarya</taxon>
        <taxon>Basidiomycota</taxon>
        <taxon>Agaricomycotina</taxon>
        <taxon>Agaricomycetes</taxon>
        <taxon>Agaricomycetidae</taxon>
        <taxon>Agaricales</taxon>
        <taxon>Marasmiineae</taxon>
        <taxon>Marasmiaceae</taxon>
        <taxon>Marasmius</taxon>
    </lineage>
</organism>
<proteinExistence type="predicted"/>